<comment type="caution">
    <text evidence="1">The sequence shown here is derived from an EMBL/GenBank/DDBJ whole genome shotgun (WGS) entry which is preliminary data.</text>
</comment>
<dbReference type="Proteomes" id="UP000680038">
    <property type="component" value="Unassembled WGS sequence"/>
</dbReference>
<name>A0A916JI00_9BACT</name>
<dbReference type="AlphaFoldDB" id="A0A916JI00"/>
<evidence type="ECO:0000313" key="2">
    <source>
        <dbReference type="Proteomes" id="UP000680038"/>
    </source>
</evidence>
<protein>
    <submittedName>
        <fullName evidence="1">Uncharacterized protein</fullName>
    </submittedName>
</protein>
<organism evidence="1 2">
    <name type="scientific">Dyadobacter helix</name>
    <dbReference type="NCBI Taxonomy" id="2822344"/>
    <lineage>
        <taxon>Bacteria</taxon>
        <taxon>Pseudomonadati</taxon>
        <taxon>Bacteroidota</taxon>
        <taxon>Cytophagia</taxon>
        <taxon>Cytophagales</taxon>
        <taxon>Spirosomataceae</taxon>
        <taxon>Dyadobacter</taxon>
    </lineage>
</organism>
<keyword evidence="2" id="KW-1185">Reference proteome</keyword>
<gene>
    <name evidence="1" type="ORF">DYBT9275_05517</name>
</gene>
<dbReference type="EMBL" id="CAJRAF010000004">
    <property type="protein sequence ID" value="CAG5016273.1"/>
    <property type="molecule type" value="Genomic_DNA"/>
</dbReference>
<proteinExistence type="predicted"/>
<accession>A0A916JI00</accession>
<reference evidence="1" key="1">
    <citation type="submission" date="2021-04" db="EMBL/GenBank/DDBJ databases">
        <authorList>
            <person name="Rodrigo-Torres L."/>
            <person name="Arahal R. D."/>
            <person name="Lucena T."/>
        </authorList>
    </citation>
    <scope>NUCLEOTIDE SEQUENCE</scope>
    <source>
        <strain evidence="1">CECT 9275</strain>
    </source>
</reference>
<sequence length="40" mass="4755">MIAYTAPEVSGDCVFERYVLLGKPYEREEFKARLLTFRVR</sequence>
<evidence type="ECO:0000313" key="1">
    <source>
        <dbReference type="EMBL" id="CAG5016273.1"/>
    </source>
</evidence>